<organism evidence="1 2">
    <name type="scientific">Caerostris extrusa</name>
    <name type="common">Bark spider</name>
    <name type="synonym">Caerostris bankana</name>
    <dbReference type="NCBI Taxonomy" id="172846"/>
    <lineage>
        <taxon>Eukaryota</taxon>
        <taxon>Metazoa</taxon>
        <taxon>Ecdysozoa</taxon>
        <taxon>Arthropoda</taxon>
        <taxon>Chelicerata</taxon>
        <taxon>Arachnida</taxon>
        <taxon>Araneae</taxon>
        <taxon>Araneomorphae</taxon>
        <taxon>Entelegynae</taxon>
        <taxon>Araneoidea</taxon>
        <taxon>Araneidae</taxon>
        <taxon>Caerostris</taxon>
    </lineage>
</organism>
<proteinExistence type="predicted"/>
<evidence type="ECO:0000313" key="2">
    <source>
        <dbReference type="Proteomes" id="UP001054945"/>
    </source>
</evidence>
<comment type="caution">
    <text evidence="1">The sequence shown here is derived from an EMBL/GenBank/DDBJ whole genome shotgun (WGS) entry which is preliminary data.</text>
</comment>
<accession>A0AAV4RTY3</accession>
<dbReference type="EMBL" id="BPLR01008330">
    <property type="protein sequence ID" value="GIY23912.1"/>
    <property type="molecule type" value="Genomic_DNA"/>
</dbReference>
<dbReference type="Proteomes" id="UP001054945">
    <property type="component" value="Unassembled WGS sequence"/>
</dbReference>
<name>A0AAV4RTY3_CAEEX</name>
<evidence type="ECO:0000313" key="1">
    <source>
        <dbReference type="EMBL" id="GIY23912.1"/>
    </source>
</evidence>
<keyword evidence="2" id="KW-1185">Reference proteome</keyword>
<sequence length="89" mass="10487">MRTLKFLPFLRSFSKYSHDPPQRCVKLRIFFTTKLSSNHPQKAGKKTLNISHPTLSTGYLNDETYKKPDGNTLSHFDANQFYSRNDFEW</sequence>
<protein>
    <submittedName>
        <fullName evidence="1">Uncharacterized protein</fullName>
    </submittedName>
</protein>
<reference evidence="1 2" key="1">
    <citation type="submission" date="2021-06" db="EMBL/GenBank/DDBJ databases">
        <title>Caerostris extrusa draft genome.</title>
        <authorList>
            <person name="Kono N."/>
            <person name="Arakawa K."/>
        </authorList>
    </citation>
    <scope>NUCLEOTIDE SEQUENCE [LARGE SCALE GENOMIC DNA]</scope>
</reference>
<dbReference type="AlphaFoldDB" id="A0AAV4RTY3"/>
<gene>
    <name evidence="1" type="ORF">CEXT_601261</name>
</gene>